<dbReference type="Gene3D" id="1.10.3290.10">
    <property type="entry name" value="Fido-like domain"/>
    <property type="match status" value="1"/>
</dbReference>
<reference evidence="1 2" key="1">
    <citation type="journal article" date="2025" name="Microbiol. Resour. Announc.">
        <title>Draft genome sequences for Neonectria magnoliae and Neonectria punicea, canker pathogens of Liriodendron tulipifera and Acer saccharum in West Virginia.</title>
        <authorList>
            <person name="Petronek H.M."/>
            <person name="Kasson M.T."/>
            <person name="Metheny A.M."/>
            <person name="Stauder C.M."/>
            <person name="Lovett B."/>
            <person name="Lynch S.C."/>
            <person name="Garnas J.R."/>
            <person name="Kasson L.R."/>
            <person name="Stajich J.E."/>
        </authorList>
    </citation>
    <scope>NUCLEOTIDE SEQUENCE [LARGE SCALE GENOMIC DNA]</scope>
    <source>
        <strain evidence="1 2">NRRL 64651</strain>
    </source>
</reference>
<keyword evidence="2" id="KW-1185">Reference proteome</keyword>
<dbReference type="Proteomes" id="UP001498421">
    <property type="component" value="Unassembled WGS sequence"/>
</dbReference>
<organism evidence="1 2">
    <name type="scientific">Neonectria magnoliae</name>
    <dbReference type="NCBI Taxonomy" id="2732573"/>
    <lineage>
        <taxon>Eukaryota</taxon>
        <taxon>Fungi</taxon>
        <taxon>Dikarya</taxon>
        <taxon>Ascomycota</taxon>
        <taxon>Pezizomycotina</taxon>
        <taxon>Sordariomycetes</taxon>
        <taxon>Hypocreomycetidae</taxon>
        <taxon>Hypocreales</taxon>
        <taxon>Nectriaceae</taxon>
        <taxon>Neonectria</taxon>
    </lineage>
</organism>
<proteinExistence type="predicted"/>
<evidence type="ECO:0000313" key="2">
    <source>
        <dbReference type="Proteomes" id="UP001498421"/>
    </source>
</evidence>
<comment type="caution">
    <text evidence="1">The sequence shown here is derived from an EMBL/GenBank/DDBJ whole genome shotgun (WGS) entry which is preliminary data.</text>
</comment>
<dbReference type="EMBL" id="JAZAVK010000063">
    <property type="protein sequence ID" value="KAK7426637.1"/>
    <property type="molecule type" value="Genomic_DNA"/>
</dbReference>
<gene>
    <name evidence="1" type="ORF">QQZ08_006815</name>
</gene>
<protein>
    <submittedName>
        <fullName evidence="1">Uncharacterized protein</fullName>
    </submittedName>
</protein>
<name>A0ABR1I0Z2_9HYPO</name>
<dbReference type="InterPro" id="IPR036597">
    <property type="entry name" value="Fido-like_dom_sf"/>
</dbReference>
<evidence type="ECO:0000313" key="1">
    <source>
        <dbReference type="EMBL" id="KAK7426637.1"/>
    </source>
</evidence>
<accession>A0ABR1I0Z2</accession>
<sequence length="173" mass="19451">MKAAFRGGCITARSLRGVEASFTISMDDAYDYNILGDDIDPDDLYHELKSYFKTASELVQNSSVDTDALENHLSDTLARMVFASNIIENAGGGLDITLKLCRTIFQGNEIGEIHEQDAEYEALKRDLVRKDLSHGIQAVLRSRREIVQHAEATSYIFERVYVNNDDISEEIIL</sequence>